<keyword evidence="1" id="KW-1133">Transmembrane helix</keyword>
<keyword evidence="1" id="KW-0472">Membrane</keyword>
<feature type="transmembrane region" description="Helical" evidence="1">
    <location>
        <begin position="77"/>
        <end position="95"/>
    </location>
</feature>
<accession>A0A2R7Y7D9</accession>
<evidence type="ECO:0000313" key="2">
    <source>
        <dbReference type="EMBL" id="PUA32782.1"/>
    </source>
</evidence>
<dbReference type="EMBL" id="NBVN01000003">
    <property type="protein sequence ID" value="PUA32782.1"/>
    <property type="molecule type" value="Genomic_DNA"/>
</dbReference>
<name>A0A2R7Y7D9_9CREN</name>
<evidence type="ECO:0008006" key="4">
    <source>
        <dbReference type="Google" id="ProtNLM"/>
    </source>
</evidence>
<feature type="transmembrane region" description="Helical" evidence="1">
    <location>
        <begin position="157"/>
        <end position="176"/>
    </location>
</feature>
<feature type="transmembrane region" description="Helical" evidence="1">
    <location>
        <begin position="49"/>
        <end position="70"/>
    </location>
</feature>
<proteinExistence type="predicted"/>
<comment type="caution">
    <text evidence="2">The sequence shown here is derived from an EMBL/GenBank/DDBJ whole genome shotgun (WGS) entry which is preliminary data.</text>
</comment>
<feature type="transmembrane region" description="Helical" evidence="1">
    <location>
        <begin position="110"/>
        <end position="128"/>
    </location>
</feature>
<gene>
    <name evidence="2" type="ORF">B7O98_04875</name>
</gene>
<dbReference type="Proteomes" id="UP000244093">
    <property type="component" value="Unassembled WGS sequence"/>
</dbReference>
<reference evidence="2" key="1">
    <citation type="submission" date="2017-04" db="EMBL/GenBank/DDBJ databases">
        <authorList>
            <person name="Afonso C.L."/>
            <person name="Miller P.J."/>
            <person name="Scott M.A."/>
            <person name="Spackman E."/>
            <person name="Goraichik I."/>
            <person name="Dimitrov K.M."/>
            <person name="Suarez D.L."/>
            <person name="Swayne D.E."/>
        </authorList>
    </citation>
    <scope>NUCLEOTIDE SEQUENCE</scope>
    <source>
        <strain evidence="2">NZ3</strain>
    </source>
</reference>
<sequence>MGFSDVLLVFIGLLIAFWGYGFVRLAVALTSGLWFGSLASLYVEEVLKSWSNALIGFLAGALTFIVAFILTLINYRVVGSVSLGFFATYLLYKYVTTADFLKPYLSDPNLVLTLLIAIFLLVTALAYMLFKTLIVLITSSLGTFLCYLGLTKLFPETPVALIACLAVFTLSLTLNLRKAKLK</sequence>
<protein>
    <recommendedName>
        <fullName evidence="4">DUF4203 domain-containing protein</fullName>
    </recommendedName>
</protein>
<reference evidence="2" key="2">
    <citation type="journal article" date="2018" name="Syst. Appl. Microbiol.">
        <title>A new symbiotic nanoarchaeote (Candidatus Nanoclepta minutus) and its host (Zestosphaera tikiterensis gen. nov., sp. nov.) from a New Zealand hot spring.</title>
        <authorList>
            <person name="St John E."/>
            <person name="Liu Y."/>
            <person name="Podar M."/>
            <person name="Stott M.B."/>
            <person name="Meneghin J."/>
            <person name="Chen Z."/>
            <person name="Lagutin K."/>
            <person name="Mitchell K."/>
            <person name="Reysenbach A.L."/>
        </authorList>
    </citation>
    <scope>NUCLEOTIDE SEQUENCE [LARGE SCALE GENOMIC DNA]</scope>
    <source>
        <strain evidence="2">NZ3</strain>
    </source>
</reference>
<feature type="transmembrane region" description="Helical" evidence="1">
    <location>
        <begin position="133"/>
        <end position="151"/>
    </location>
</feature>
<feature type="transmembrane region" description="Helical" evidence="1">
    <location>
        <begin position="7"/>
        <end position="29"/>
    </location>
</feature>
<keyword evidence="1" id="KW-0812">Transmembrane</keyword>
<dbReference type="AlphaFoldDB" id="A0A2R7Y7D9"/>
<evidence type="ECO:0000256" key="1">
    <source>
        <dbReference type="SAM" id="Phobius"/>
    </source>
</evidence>
<evidence type="ECO:0000313" key="3">
    <source>
        <dbReference type="Proteomes" id="UP000244093"/>
    </source>
</evidence>
<organism evidence="2 3">
    <name type="scientific">Zestosphaera tikiterensis</name>
    <dbReference type="NCBI Taxonomy" id="1973259"/>
    <lineage>
        <taxon>Archaea</taxon>
        <taxon>Thermoproteota</taxon>
        <taxon>Thermoprotei</taxon>
        <taxon>Desulfurococcales</taxon>
        <taxon>Desulfurococcaceae</taxon>
        <taxon>Zestosphaera</taxon>
    </lineage>
</organism>